<dbReference type="PANTHER" id="PTHR43861">
    <property type="entry name" value="TRANS-ACONITATE 2-METHYLTRANSFERASE-RELATED"/>
    <property type="match status" value="1"/>
</dbReference>
<evidence type="ECO:0000313" key="4">
    <source>
        <dbReference type="Proteomes" id="UP001447842"/>
    </source>
</evidence>
<dbReference type="RefSeq" id="WP_345971817.1">
    <property type="nucleotide sequence ID" value="NZ_CP147920.1"/>
</dbReference>
<dbReference type="EMBL" id="CP147920">
    <property type="protein sequence ID" value="XAU13990.1"/>
    <property type="molecule type" value="Genomic_DNA"/>
</dbReference>
<sequence length="199" mass="21830">MSRFDAAAADWDKGDLRQQIAAHTADAVIGTIPLNDTMSLLDFGAGTGLLTYRVAPLVHSVTAVDTSEKMLEVLQSKSTPEHQIKTVCADITQIPLEENFDGIISSMAMHHVKDTEGFLKTLYEHLNPGGFIAVADLDKEDGSFHSHGNEGVFHFGFDREKLTEMAKKCGFTNTAFTTALTIEKPEKSYPVFLFTAYKA</sequence>
<keyword evidence="3" id="KW-0489">Methyltransferase</keyword>
<evidence type="ECO:0000256" key="1">
    <source>
        <dbReference type="ARBA" id="ARBA00022679"/>
    </source>
</evidence>
<dbReference type="Proteomes" id="UP001447842">
    <property type="component" value="Chromosome"/>
</dbReference>
<evidence type="ECO:0000259" key="2">
    <source>
        <dbReference type="Pfam" id="PF08241"/>
    </source>
</evidence>
<gene>
    <name evidence="3" type="ORF">WCY31_06935</name>
</gene>
<proteinExistence type="predicted"/>
<accession>A0ABZ3H8G2</accession>
<dbReference type="EC" id="2.1.-.-" evidence="3"/>
<dbReference type="Gene3D" id="3.40.50.150">
    <property type="entry name" value="Vaccinia Virus protein VP39"/>
    <property type="match status" value="1"/>
</dbReference>
<dbReference type="InterPro" id="IPR013216">
    <property type="entry name" value="Methyltransf_11"/>
</dbReference>
<protein>
    <submittedName>
        <fullName evidence="3">Class I SAM-dependent methyltransferase</fullName>
        <ecNumber evidence="3">2.1.-.-</ecNumber>
    </submittedName>
</protein>
<dbReference type="InterPro" id="IPR029063">
    <property type="entry name" value="SAM-dependent_MTases_sf"/>
</dbReference>
<dbReference type="SUPFAM" id="SSF53335">
    <property type="entry name" value="S-adenosyl-L-methionine-dependent methyltransferases"/>
    <property type="match status" value="1"/>
</dbReference>
<evidence type="ECO:0000313" key="3">
    <source>
        <dbReference type="EMBL" id="XAU13990.1"/>
    </source>
</evidence>
<keyword evidence="4" id="KW-1185">Reference proteome</keyword>
<dbReference type="GO" id="GO:0032259">
    <property type="term" value="P:methylation"/>
    <property type="evidence" value="ECO:0007669"/>
    <property type="project" value="UniProtKB-KW"/>
</dbReference>
<name>A0ABZ3H8G2_9BACT</name>
<keyword evidence="1 3" id="KW-0808">Transferase</keyword>
<dbReference type="CDD" id="cd02440">
    <property type="entry name" value="AdoMet_MTases"/>
    <property type="match status" value="1"/>
</dbReference>
<feature type="domain" description="Methyltransferase type 11" evidence="2">
    <location>
        <begin position="41"/>
        <end position="133"/>
    </location>
</feature>
<organism evidence="3 4">
    <name type="scientific">Sulfurimonas diazotrophicus</name>
    <dbReference type="NCBI Taxonomy" id="3131939"/>
    <lineage>
        <taxon>Bacteria</taxon>
        <taxon>Pseudomonadati</taxon>
        <taxon>Campylobacterota</taxon>
        <taxon>Epsilonproteobacteria</taxon>
        <taxon>Campylobacterales</taxon>
        <taxon>Sulfurimonadaceae</taxon>
        <taxon>Sulfurimonas</taxon>
    </lineage>
</organism>
<dbReference type="Pfam" id="PF08241">
    <property type="entry name" value="Methyltransf_11"/>
    <property type="match status" value="1"/>
</dbReference>
<dbReference type="PANTHER" id="PTHR43861:SF3">
    <property type="entry name" value="PUTATIVE (AFU_ORTHOLOGUE AFUA_2G14390)-RELATED"/>
    <property type="match status" value="1"/>
</dbReference>
<dbReference type="GO" id="GO:0008168">
    <property type="term" value="F:methyltransferase activity"/>
    <property type="evidence" value="ECO:0007669"/>
    <property type="project" value="UniProtKB-KW"/>
</dbReference>
<reference evidence="3 4" key="1">
    <citation type="submission" date="2024-03" db="EMBL/GenBank/DDBJ databases">
        <title>Sulfurimonas sp. HSL3-1.</title>
        <authorList>
            <person name="Wang S."/>
        </authorList>
    </citation>
    <scope>NUCLEOTIDE SEQUENCE [LARGE SCALE GENOMIC DNA]</scope>
    <source>
        <strain evidence="3 4">HSL3-1</strain>
    </source>
</reference>